<dbReference type="SUPFAM" id="SSF52129">
    <property type="entry name" value="Caspase-like"/>
    <property type="match status" value="1"/>
</dbReference>
<name>A0A291RQV4_9NOCA</name>
<dbReference type="PANTHER" id="PTHR11102">
    <property type="entry name" value="SEL-1-LIKE PROTEIN"/>
    <property type="match status" value="1"/>
</dbReference>
<dbReference type="InterPro" id="IPR029030">
    <property type="entry name" value="Caspase-like_dom_sf"/>
</dbReference>
<dbReference type="AlphaFoldDB" id="A0A291RQV4"/>
<proteinExistence type="predicted"/>
<dbReference type="Pfam" id="PF13374">
    <property type="entry name" value="TPR_10"/>
    <property type="match status" value="3"/>
</dbReference>
<feature type="region of interest" description="Disordered" evidence="1">
    <location>
        <begin position="1"/>
        <end position="56"/>
    </location>
</feature>
<dbReference type="Gene3D" id="3.40.50.1460">
    <property type="match status" value="1"/>
</dbReference>
<dbReference type="SMART" id="SM00671">
    <property type="entry name" value="SEL1"/>
    <property type="match status" value="4"/>
</dbReference>
<feature type="region of interest" description="Disordered" evidence="1">
    <location>
        <begin position="464"/>
        <end position="488"/>
    </location>
</feature>
<dbReference type="Gene3D" id="1.25.40.10">
    <property type="entry name" value="Tetratricopeptide repeat domain"/>
    <property type="match status" value="1"/>
</dbReference>
<protein>
    <recommendedName>
        <fullName evidence="2">Peptidase C14 caspase domain-containing protein</fullName>
    </recommendedName>
</protein>
<dbReference type="KEGG" id="ntp:CRH09_30465"/>
<evidence type="ECO:0000313" key="3">
    <source>
        <dbReference type="EMBL" id="ATL69853.1"/>
    </source>
</evidence>
<gene>
    <name evidence="3" type="ORF">CRH09_30465</name>
</gene>
<dbReference type="GO" id="GO:0004197">
    <property type="term" value="F:cysteine-type endopeptidase activity"/>
    <property type="evidence" value="ECO:0007669"/>
    <property type="project" value="InterPro"/>
</dbReference>
<dbReference type="PANTHER" id="PTHR11102:SF160">
    <property type="entry name" value="ERAD-ASSOCIATED E3 UBIQUITIN-PROTEIN LIGASE COMPONENT HRD3"/>
    <property type="match status" value="1"/>
</dbReference>
<evidence type="ECO:0000256" key="1">
    <source>
        <dbReference type="SAM" id="MobiDB-lite"/>
    </source>
</evidence>
<dbReference type="EMBL" id="CP023778">
    <property type="protein sequence ID" value="ATL69853.1"/>
    <property type="molecule type" value="Genomic_DNA"/>
</dbReference>
<sequence length="488" mass="53801">MVHPSALRHRPHPHPRPHRAHPRRQTRQDPRNHPSPPNTARPGEQTPVTPAPNRTGWRAALIGVSRYTHPSLTDIPAAANNIHDLNRLLTAPTGAALPSEHCTTLVDPETPAQVGALLSAAAKQADEVLVVYYAGHGQPDRRSGQLHLALTGTDPDHLQWSSIPFATLRGELATARARARILILDCCFSGRAFEAMSAPDTVVEGQIDINGTYIIASSPRNETSVAPEGHRHTAFTDALLTAATSSTGLTLDQLYSNIDQILQRNGYPRPVRRSVNITGNLRLFTPPGHRPTPDNTVTPLVIDPLATPDDTTEQIFADGQRAAERGDPTEAEKAWRAAALQGHPSAMNNLAHLLYNQGKLRAAHPLYLEAAHRGNTTAMSNLADLLHRIHEDTEAEYWCQHAAEAGDTDAMHNFALMLDKSRRYDEALTWYRHAAETGHTDAMHNLAIRLRYRGQLAEATTWWQRAGHKRPQRTTEKLRGLAPHKPSR</sequence>
<dbReference type="NCBIfam" id="NF047832">
    <property type="entry name" value="caspase_w_EACC1"/>
    <property type="match status" value="1"/>
</dbReference>
<dbReference type="InterPro" id="IPR050767">
    <property type="entry name" value="Sel1_AlgK"/>
</dbReference>
<feature type="domain" description="Peptidase C14 caspase" evidence="2">
    <location>
        <begin position="59"/>
        <end position="271"/>
    </location>
</feature>
<dbReference type="SUPFAM" id="SSF81901">
    <property type="entry name" value="HCP-like"/>
    <property type="match status" value="1"/>
</dbReference>
<reference evidence="3 4" key="1">
    <citation type="submission" date="2017-10" db="EMBL/GenBank/DDBJ databases">
        <title>Comparative genomics between pathogenic Norcardia.</title>
        <authorList>
            <person name="Zeng L."/>
        </authorList>
    </citation>
    <scope>NUCLEOTIDE SEQUENCE [LARGE SCALE GENOMIC DNA]</scope>
    <source>
        <strain evidence="3 4">NC_YFY_NT001</strain>
    </source>
</reference>
<dbReference type="InterPro" id="IPR011600">
    <property type="entry name" value="Pept_C14_caspase"/>
</dbReference>
<feature type="compositionally biased region" description="Basic residues" evidence="1">
    <location>
        <begin position="1"/>
        <end position="25"/>
    </location>
</feature>
<organism evidence="3 4">
    <name type="scientific">Nocardia terpenica</name>
    <dbReference type="NCBI Taxonomy" id="455432"/>
    <lineage>
        <taxon>Bacteria</taxon>
        <taxon>Bacillati</taxon>
        <taxon>Actinomycetota</taxon>
        <taxon>Actinomycetes</taxon>
        <taxon>Mycobacteriales</taxon>
        <taxon>Nocardiaceae</taxon>
        <taxon>Nocardia</taxon>
    </lineage>
</organism>
<dbReference type="GO" id="GO:0006508">
    <property type="term" value="P:proteolysis"/>
    <property type="evidence" value="ECO:0007669"/>
    <property type="project" value="InterPro"/>
</dbReference>
<accession>A0A291RQV4</accession>
<dbReference type="Proteomes" id="UP000221961">
    <property type="component" value="Chromosome"/>
</dbReference>
<evidence type="ECO:0000259" key="2">
    <source>
        <dbReference type="Pfam" id="PF00656"/>
    </source>
</evidence>
<evidence type="ECO:0000313" key="4">
    <source>
        <dbReference type="Proteomes" id="UP000221961"/>
    </source>
</evidence>
<dbReference type="InterPro" id="IPR006597">
    <property type="entry name" value="Sel1-like"/>
</dbReference>
<dbReference type="Pfam" id="PF00656">
    <property type="entry name" value="Peptidase_C14"/>
    <property type="match status" value="1"/>
</dbReference>
<dbReference type="InterPro" id="IPR011990">
    <property type="entry name" value="TPR-like_helical_dom_sf"/>
</dbReference>